<evidence type="ECO:0000256" key="3">
    <source>
        <dbReference type="ARBA" id="ARBA00022701"/>
    </source>
</evidence>
<evidence type="ECO:0000256" key="1">
    <source>
        <dbReference type="ARBA" id="ARBA00004186"/>
    </source>
</evidence>
<name>A0A077WJZ9_9FUNG</name>
<sequence length="286" mass="32217">MPSFFGFKCLSMMTIFRRKRHSSQHSDRPRRSASIATTSRSSIYSQPHRPRPSTAMSIDPRTPDSYDHDLATKFGDNVMINDLELLLSMETQARMDALEAREEQLQRRTTTLKFELPPTPRTIMIDETPSIPKRPNSAPVVDSPNPSKSWRRKLWIPTTTTTTPVKRSNSVATSTVSSRHGELNSTTNSTASSLCSKDEVEDNTSISQQTLDIGSRVRLLRRPLPTYGQVRFIGSVDFAPGEEWIGVELDSRVGKNDGSVKGKRYFQTDRDRGLFVLREDLAVVEA</sequence>
<accession>A0A077WJZ9</accession>
<dbReference type="Pfam" id="PF01302">
    <property type="entry name" value="CAP_GLY"/>
    <property type="match status" value="1"/>
</dbReference>
<feature type="region of interest" description="Disordered" evidence="8">
    <location>
        <begin position="162"/>
        <end position="196"/>
    </location>
</feature>
<dbReference type="PANTHER" id="PTHR18916">
    <property type="entry name" value="DYNACTIN 1-RELATED MICROTUBULE-BINDING"/>
    <property type="match status" value="1"/>
</dbReference>
<feature type="domain" description="CAP-Gly" evidence="9">
    <location>
        <begin position="244"/>
        <end position="277"/>
    </location>
</feature>
<evidence type="ECO:0000256" key="6">
    <source>
        <dbReference type="ARBA" id="ARBA00023212"/>
    </source>
</evidence>
<feature type="coiled-coil region" evidence="7">
    <location>
        <begin position="88"/>
        <end position="115"/>
    </location>
</feature>
<reference evidence="10" key="1">
    <citation type="journal article" date="2014" name="Genome Announc.">
        <title>De novo whole-genome sequence and genome annotation of Lichtheimia ramosa.</title>
        <authorList>
            <person name="Linde J."/>
            <person name="Schwartze V."/>
            <person name="Binder U."/>
            <person name="Lass-Florl C."/>
            <person name="Voigt K."/>
            <person name="Horn F."/>
        </authorList>
    </citation>
    <scope>NUCLEOTIDE SEQUENCE</scope>
    <source>
        <strain evidence="10">JMRC FSU:6197</strain>
    </source>
</reference>
<feature type="region of interest" description="Disordered" evidence="8">
    <location>
        <begin position="121"/>
        <end position="150"/>
    </location>
</feature>
<dbReference type="InterPro" id="IPR000938">
    <property type="entry name" value="CAP-Gly_domain"/>
</dbReference>
<dbReference type="PANTHER" id="PTHR18916:SF6">
    <property type="entry name" value="DYNACTIN SUBUNIT 1"/>
    <property type="match status" value="1"/>
</dbReference>
<dbReference type="GO" id="GO:0005874">
    <property type="term" value="C:microtubule"/>
    <property type="evidence" value="ECO:0007669"/>
    <property type="project" value="UniProtKB-KW"/>
</dbReference>
<feature type="compositionally biased region" description="Low complexity" evidence="8">
    <location>
        <begin position="183"/>
        <end position="195"/>
    </location>
</feature>
<evidence type="ECO:0000256" key="7">
    <source>
        <dbReference type="SAM" id="Coils"/>
    </source>
</evidence>
<dbReference type="AlphaFoldDB" id="A0A077WJZ9"/>
<keyword evidence="6" id="KW-0206">Cytoskeleton</keyword>
<keyword evidence="5 7" id="KW-0175">Coiled coil</keyword>
<feature type="region of interest" description="Disordered" evidence="8">
    <location>
        <begin position="18"/>
        <end position="68"/>
    </location>
</feature>
<dbReference type="GO" id="GO:0005819">
    <property type="term" value="C:spindle"/>
    <property type="evidence" value="ECO:0007669"/>
    <property type="project" value="UniProtKB-SubCell"/>
</dbReference>
<keyword evidence="4" id="KW-0243">Dynein</keyword>
<feature type="compositionally biased region" description="Polar residues" evidence="8">
    <location>
        <begin position="164"/>
        <end position="178"/>
    </location>
</feature>
<evidence type="ECO:0000256" key="4">
    <source>
        <dbReference type="ARBA" id="ARBA00023017"/>
    </source>
</evidence>
<dbReference type="InterPro" id="IPR036859">
    <property type="entry name" value="CAP-Gly_dom_sf"/>
</dbReference>
<evidence type="ECO:0000256" key="8">
    <source>
        <dbReference type="SAM" id="MobiDB-lite"/>
    </source>
</evidence>
<gene>
    <name evidence="10" type="ORF">LRAMOSA02020</name>
</gene>
<evidence type="ECO:0000256" key="2">
    <source>
        <dbReference type="ARBA" id="ARBA00022490"/>
    </source>
</evidence>
<comment type="subcellular location">
    <subcellularLocation>
        <location evidence="1">Cytoplasm</location>
        <location evidence="1">Cytoskeleton</location>
        <location evidence="1">Spindle</location>
    </subcellularLocation>
</comment>
<evidence type="ECO:0000259" key="9">
    <source>
        <dbReference type="PROSITE" id="PS50245"/>
    </source>
</evidence>
<proteinExistence type="predicted"/>
<feature type="compositionally biased region" description="Low complexity" evidence="8">
    <location>
        <begin position="32"/>
        <end position="43"/>
    </location>
</feature>
<evidence type="ECO:0000313" key="10">
    <source>
        <dbReference type="EMBL" id="CDS08071.1"/>
    </source>
</evidence>
<dbReference type="SMART" id="SM01052">
    <property type="entry name" value="CAP_GLY"/>
    <property type="match status" value="1"/>
</dbReference>
<dbReference type="Gene3D" id="2.30.30.190">
    <property type="entry name" value="CAP Gly-rich-like domain"/>
    <property type="match status" value="1"/>
</dbReference>
<dbReference type="SUPFAM" id="SSF74924">
    <property type="entry name" value="Cap-Gly domain"/>
    <property type="match status" value="1"/>
</dbReference>
<keyword evidence="2" id="KW-0963">Cytoplasm</keyword>
<dbReference type="OrthoDB" id="2130750at2759"/>
<dbReference type="PROSITE" id="PS50245">
    <property type="entry name" value="CAP_GLY_2"/>
    <property type="match status" value="1"/>
</dbReference>
<dbReference type="PROSITE" id="PS00845">
    <property type="entry name" value="CAP_GLY_1"/>
    <property type="match status" value="1"/>
</dbReference>
<evidence type="ECO:0000256" key="5">
    <source>
        <dbReference type="ARBA" id="ARBA00023054"/>
    </source>
</evidence>
<organism evidence="10">
    <name type="scientific">Lichtheimia ramosa</name>
    <dbReference type="NCBI Taxonomy" id="688394"/>
    <lineage>
        <taxon>Eukaryota</taxon>
        <taxon>Fungi</taxon>
        <taxon>Fungi incertae sedis</taxon>
        <taxon>Mucoromycota</taxon>
        <taxon>Mucoromycotina</taxon>
        <taxon>Mucoromycetes</taxon>
        <taxon>Mucorales</taxon>
        <taxon>Lichtheimiaceae</taxon>
        <taxon>Lichtheimia</taxon>
    </lineage>
</organism>
<dbReference type="EMBL" id="LK023324">
    <property type="protein sequence ID" value="CDS08071.1"/>
    <property type="molecule type" value="Genomic_DNA"/>
</dbReference>
<keyword evidence="3" id="KW-0493">Microtubule</keyword>
<dbReference type="GO" id="GO:0030286">
    <property type="term" value="C:dynein complex"/>
    <property type="evidence" value="ECO:0007669"/>
    <property type="project" value="UniProtKB-KW"/>
</dbReference>
<protein>
    <recommendedName>
        <fullName evidence="9">CAP-Gly domain-containing protein</fullName>
    </recommendedName>
</protein>